<keyword evidence="2" id="KW-0472">Membrane</keyword>
<organism evidence="3 4">
    <name type="scientific">Geodia barretti</name>
    <name type="common">Barrett's horny sponge</name>
    <dbReference type="NCBI Taxonomy" id="519541"/>
    <lineage>
        <taxon>Eukaryota</taxon>
        <taxon>Metazoa</taxon>
        <taxon>Porifera</taxon>
        <taxon>Demospongiae</taxon>
        <taxon>Heteroscleromorpha</taxon>
        <taxon>Tetractinellida</taxon>
        <taxon>Astrophorina</taxon>
        <taxon>Geodiidae</taxon>
        <taxon>Geodia</taxon>
    </lineage>
</organism>
<evidence type="ECO:0000256" key="2">
    <source>
        <dbReference type="SAM" id="Phobius"/>
    </source>
</evidence>
<dbReference type="PANTHER" id="PTHR36512">
    <property type="entry name" value="D-AMINOPEPTIDASE"/>
    <property type="match status" value="1"/>
</dbReference>
<keyword evidence="2" id="KW-0812">Transmembrane</keyword>
<dbReference type="Proteomes" id="UP001174909">
    <property type="component" value="Unassembled WGS sequence"/>
</dbReference>
<keyword evidence="3" id="KW-0378">Hydrolase</keyword>
<evidence type="ECO:0000256" key="1">
    <source>
        <dbReference type="ARBA" id="ARBA00007068"/>
    </source>
</evidence>
<dbReference type="EMBL" id="CASHTH010002301">
    <property type="protein sequence ID" value="CAI8027831.1"/>
    <property type="molecule type" value="Genomic_DNA"/>
</dbReference>
<keyword evidence="2" id="KW-1133">Transmembrane helix</keyword>
<keyword evidence="3" id="KW-0645">Protease</keyword>
<proteinExistence type="inferred from homology"/>
<dbReference type="Gene3D" id="3.60.70.12">
    <property type="entry name" value="L-amino peptidase D-ALA esterase/amidase"/>
    <property type="match status" value="1"/>
</dbReference>
<dbReference type="SUPFAM" id="SSF56266">
    <property type="entry name" value="DmpA/ArgJ-like"/>
    <property type="match status" value="1"/>
</dbReference>
<dbReference type="GO" id="GO:0004177">
    <property type="term" value="F:aminopeptidase activity"/>
    <property type="evidence" value="ECO:0007669"/>
    <property type="project" value="UniProtKB-KW"/>
</dbReference>
<comment type="caution">
    <text evidence="3">The sequence shown here is derived from an EMBL/GenBank/DDBJ whole genome shotgun (WGS) entry which is preliminary data.</text>
</comment>
<comment type="similarity">
    <text evidence="1">Belongs to the peptidase S58 family.</text>
</comment>
<evidence type="ECO:0000313" key="3">
    <source>
        <dbReference type="EMBL" id="CAI8027831.1"/>
    </source>
</evidence>
<dbReference type="AlphaFoldDB" id="A0AA35SFU8"/>
<keyword evidence="3" id="KW-0031">Aminopeptidase</keyword>
<dbReference type="InterPro" id="IPR016117">
    <property type="entry name" value="ArgJ-like_dom_sf"/>
</dbReference>
<dbReference type="Pfam" id="PF03576">
    <property type="entry name" value="Peptidase_S58"/>
    <property type="match status" value="1"/>
</dbReference>
<dbReference type="PANTHER" id="PTHR36512:SF3">
    <property type="entry name" value="BLR5678 PROTEIN"/>
    <property type="match status" value="1"/>
</dbReference>
<keyword evidence="4" id="KW-1185">Reference proteome</keyword>
<reference evidence="3" key="1">
    <citation type="submission" date="2023-03" db="EMBL/GenBank/DDBJ databases">
        <authorList>
            <person name="Steffen K."/>
            <person name="Cardenas P."/>
        </authorList>
    </citation>
    <scope>NUCLEOTIDE SEQUENCE</scope>
</reference>
<name>A0AA35SFU8_GEOBA</name>
<protein>
    <submittedName>
        <fullName evidence="3">Beta-peptidyl aminopeptidase BapA</fullName>
    </submittedName>
</protein>
<sequence length="393" mass="42175">MQKFLKRMRVTESSYHTNILYYVIIIGVLWTYSIYRIGAEPEEVDIRARARDIGIQIGSLPTGIHNAITDVAGVKVGHVTLNEGDSIRTGVTAVIPSDDIWTARLFGAAYTIHGNGEATGIARINQAGWIESPILLTNTLSVGAVHDGVVRYIVKRYPDNNIVLPIVAECYDGGLNDISGLHVTAQHAIEAIENATSGPVVEGCVGGGTGMRCYQFKAGIGTASRVLPEEQGGWTVGVLVNSNGGRRHQLRIDGVPVGTEITGSPPKLGRDGSFIIVIATDAPLTHRQLKQLAIRATHGLARTGTPSTDGSGEFVIAFSTANIFQRRTETGTFQIEMLVNGRLSSLFQAVIEATEEAIVNSMTMATTTTGRNGRTMHAIPLAELQKVMKAYGR</sequence>
<evidence type="ECO:0000313" key="4">
    <source>
        <dbReference type="Proteomes" id="UP001174909"/>
    </source>
</evidence>
<gene>
    <name evidence="3" type="ORF">GBAR_LOCUS15847</name>
</gene>
<dbReference type="CDD" id="cd02253">
    <property type="entry name" value="DmpA"/>
    <property type="match status" value="1"/>
</dbReference>
<feature type="transmembrane region" description="Helical" evidence="2">
    <location>
        <begin position="20"/>
        <end position="38"/>
    </location>
</feature>
<dbReference type="InterPro" id="IPR005321">
    <property type="entry name" value="Peptidase_S58_DmpA"/>
</dbReference>
<accession>A0AA35SFU8</accession>